<proteinExistence type="predicted"/>
<dbReference type="EMBL" id="QLAG01000055">
    <property type="protein sequence ID" value="TLX60018.1"/>
    <property type="molecule type" value="Genomic_DNA"/>
</dbReference>
<dbReference type="AlphaFoldDB" id="A0A5R9Q9F5"/>
<feature type="domain" description="HTH tetR-type" evidence="3">
    <location>
        <begin position="18"/>
        <end position="78"/>
    </location>
</feature>
<accession>A0A5R9Q9F5</accession>
<dbReference type="PANTHER" id="PTHR30055:SF223">
    <property type="entry name" value="HTH-TYPE TRANSCRIPTIONAL REGULATOR UIDR"/>
    <property type="match status" value="1"/>
</dbReference>
<dbReference type="SUPFAM" id="SSF46689">
    <property type="entry name" value="Homeodomain-like"/>
    <property type="match status" value="1"/>
</dbReference>
<dbReference type="RefSeq" id="WP_138409757.1">
    <property type="nucleotide sequence ID" value="NZ_QLAE01000033.1"/>
</dbReference>
<dbReference type="InterPro" id="IPR050109">
    <property type="entry name" value="HTH-type_TetR-like_transc_reg"/>
</dbReference>
<keyword evidence="1 2" id="KW-0238">DNA-binding</keyword>
<gene>
    <name evidence="4" type="ORF">DN820_22015</name>
</gene>
<dbReference type="Proteomes" id="UP000306753">
    <property type="component" value="Unassembled WGS sequence"/>
</dbReference>
<name>A0A5R9Q9F5_9GAMM</name>
<keyword evidence="5" id="KW-1185">Reference proteome</keyword>
<reference evidence="4 5" key="1">
    <citation type="journal article" date="2017" name="Eur. J. Clin. Microbiol. Infect. Dis.">
        <title>Uncommonly isolated clinical Pseudomonas: identification and phylogenetic assignation.</title>
        <authorList>
            <person name="Mulet M."/>
            <person name="Gomila M."/>
            <person name="Ramirez A."/>
            <person name="Cardew S."/>
            <person name="Moore E.R."/>
            <person name="Lalucat J."/>
            <person name="Garcia-Valdes E."/>
        </authorList>
    </citation>
    <scope>NUCLEOTIDE SEQUENCE [LARGE SCALE GENOMIC DNA]</scope>
    <source>
        <strain evidence="4 5">SD129</strain>
    </source>
</reference>
<dbReference type="OrthoDB" id="70491at2"/>
<dbReference type="Pfam" id="PF00440">
    <property type="entry name" value="TetR_N"/>
    <property type="match status" value="1"/>
</dbReference>
<dbReference type="InterPro" id="IPR009057">
    <property type="entry name" value="Homeodomain-like_sf"/>
</dbReference>
<sequence length="205" mass="21996">MSTQKVAPAGVRRRLSREDRARQLLETAWQLVREEGTEALTLGRLAERSGVTKPLVYDHFGTRAGLLVALYRDFDERQTEVMDSALESGEPTLPGRAKIIAVSYVDCVLLQGREISGVIAALASSPELELTKREYEKAFLGKCRTALSPFAGDAGLTSAGLTAMLGAAEALSHAAARGEVDAEQAKDELMQVIVSMVNRSAGACC</sequence>
<organism evidence="4 5">
    <name type="scientific">Stutzerimonas nosocomialis</name>
    <dbReference type="NCBI Taxonomy" id="1056496"/>
    <lineage>
        <taxon>Bacteria</taxon>
        <taxon>Pseudomonadati</taxon>
        <taxon>Pseudomonadota</taxon>
        <taxon>Gammaproteobacteria</taxon>
        <taxon>Pseudomonadales</taxon>
        <taxon>Pseudomonadaceae</taxon>
        <taxon>Stutzerimonas</taxon>
    </lineage>
</organism>
<dbReference type="Gene3D" id="1.10.357.10">
    <property type="entry name" value="Tetracycline Repressor, domain 2"/>
    <property type="match status" value="1"/>
</dbReference>
<dbReference type="PRINTS" id="PR00455">
    <property type="entry name" value="HTHTETR"/>
</dbReference>
<dbReference type="InterPro" id="IPR001647">
    <property type="entry name" value="HTH_TetR"/>
</dbReference>
<evidence type="ECO:0000313" key="5">
    <source>
        <dbReference type="Proteomes" id="UP000306753"/>
    </source>
</evidence>
<comment type="caution">
    <text evidence="4">The sequence shown here is derived from an EMBL/GenBank/DDBJ whole genome shotgun (WGS) entry which is preliminary data.</text>
</comment>
<evidence type="ECO:0000256" key="2">
    <source>
        <dbReference type="PROSITE-ProRule" id="PRU00335"/>
    </source>
</evidence>
<feature type="DNA-binding region" description="H-T-H motif" evidence="2">
    <location>
        <begin position="41"/>
        <end position="60"/>
    </location>
</feature>
<dbReference type="PANTHER" id="PTHR30055">
    <property type="entry name" value="HTH-TYPE TRANSCRIPTIONAL REGULATOR RUTR"/>
    <property type="match status" value="1"/>
</dbReference>
<dbReference type="GO" id="GO:0000976">
    <property type="term" value="F:transcription cis-regulatory region binding"/>
    <property type="evidence" value="ECO:0007669"/>
    <property type="project" value="TreeGrafter"/>
</dbReference>
<evidence type="ECO:0000256" key="1">
    <source>
        <dbReference type="ARBA" id="ARBA00023125"/>
    </source>
</evidence>
<protein>
    <submittedName>
        <fullName evidence="4">TetR/AcrR family transcriptional regulator</fullName>
    </submittedName>
</protein>
<dbReference type="GO" id="GO:0003700">
    <property type="term" value="F:DNA-binding transcription factor activity"/>
    <property type="evidence" value="ECO:0007669"/>
    <property type="project" value="TreeGrafter"/>
</dbReference>
<evidence type="ECO:0000259" key="3">
    <source>
        <dbReference type="PROSITE" id="PS50977"/>
    </source>
</evidence>
<dbReference type="PROSITE" id="PS50977">
    <property type="entry name" value="HTH_TETR_2"/>
    <property type="match status" value="1"/>
</dbReference>
<evidence type="ECO:0000313" key="4">
    <source>
        <dbReference type="EMBL" id="TLX60018.1"/>
    </source>
</evidence>